<feature type="compositionally biased region" description="Low complexity" evidence="1">
    <location>
        <begin position="163"/>
        <end position="173"/>
    </location>
</feature>
<dbReference type="Proteomes" id="UP001595685">
    <property type="component" value="Unassembled WGS sequence"/>
</dbReference>
<evidence type="ECO:0008006" key="5">
    <source>
        <dbReference type="Google" id="ProtNLM"/>
    </source>
</evidence>
<keyword evidence="2" id="KW-1133">Transmembrane helix</keyword>
<feature type="transmembrane region" description="Helical" evidence="2">
    <location>
        <begin position="20"/>
        <end position="38"/>
    </location>
</feature>
<reference evidence="4" key="1">
    <citation type="journal article" date="2019" name="Int. J. Syst. Evol. Microbiol.">
        <title>The Global Catalogue of Microorganisms (GCM) 10K type strain sequencing project: providing services to taxonomists for standard genome sequencing and annotation.</title>
        <authorList>
            <consortium name="The Broad Institute Genomics Platform"/>
            <consortium name="The Broad Institute Genome Sequencing Center for Infectious Disease"/>
            <person name="Wu L."/>
            <person name="Ma J."/>
        </authorList>
    </citation>
    <scope>NUCLEOTIDE SEQUENCE [LARGE SCALE GENOMIC DNA]</scope>
    <source>
        <strain evidence="4">NCAIM B.02333</strain>
    </source>
</reference>
<evidence type="ECO:0000256" key="2">
    <source>
        <dbReference type="SAM" id="Phobius"/>
    </source>
</evidence>
<gene>
    <name evidence="3" type="ORF">ACFOLH_08530</name>
</gene>
<evidence type="ECO:0000256" key="1">
    <source>
        <dbReference type="SAM" id="MobiDB-lite"/>
    </source>
</evidence>
<dbReference type="EMBL" id="JBHRWW010000004">
    <property type="protein sequence ID" value="MFC3688386.1"/>
    <property type="molecule type" value="Genomic_DNA"/>
</dbReference>
<feature type="region of interest" description="Disordered" evidence="1">
    <location>
        <begin position="54"/>
        <end position="88"/>
    </location>
</feature>
<keyword evidence="2" id="KW-0472">Membrane</keyword>
<proteinExistence type="predicted"/>
<dbReference type="RefSeq" id="WP_376984122.1">
    <property type="nucleotide sequence ID" value="NZ_JBHRWW010000004.1"/>
</dbReference>
<organism evidence="3 4">
    <name type="scientific">Aquipuribacter hungaricus</name>
    <dbReference type="NCBI Taxonomy" id="545624"/>
    <lineage>
        <taxon>Bacteria</taxon>
        <taxon>Bacillati</taxon>
        <taxon>Actinomycetota</taxon>
        <taxon>Actinomycetes</taxon>
        <taxon>Micrococcales</taxon>
        <taxon>Intrasporangiaceae</taxon>
        <taxon>Aquipuribacter</taxon>
    </lineage>
</organism>
<sequence length="505" mass="50715">MGEQQYRARPRHAAPTPAQVLWPAAAVVLVLLLLALLVRPGSFVVSIGPTGPPVAPAAQGPAARAAVGPPSGEPAPSPDPAVGAADDADGALDALGGLLLARDAAVVGGDPAGWTAAGGDPAAGTAPDGALAVLRSLPVTAFESSVVPGTLAPTDDGADGTPDSATDGSADAAGARWQARVETRYELAGAVAVVRSDTVLLAPAPAGSWQVVSWVPHPAPGEVGTVAPWDLGEVHASVGERSVVLSWTDPAVVDDGSVPSQALQDAQAWGARAAGWADRGATVVDSYLGTGWPRSTLVLSPATTEQYDALVPGPVPARPDVFAAVTTDVATPTGGGDLVVLNPTARPELVEETWQVTVTHELVHVASGARYGDSQEVWLAEGLADLVGWSTVVPSTASREDVAGRLLDRVAAGAADAGSLPSAEDFTAADPEVVGDAYEGAWLAALLLQDELGVDGLLEVYAAASGPTEDPAGRTDGALTAATGQGREAFQTRWSGYVGALAAAR</sequence>
<name>A0ABV7WH63_9MICO</name>
<protein>
    <recommendedName>
        <fullName evidence="5">Peptidase MA superfamily protein</fullName>
    </recommendedName>
</protein>
<feature type="region of interest" description="Disordered" evidence="1">
    <location>
        <begin position="147"/>
        <end position="173"/>
    </location>
</feature>
<feature type="compositionally biased region" description="Low complexity" evidence="1">
    <location>
        <begin position="56"/>
        <end position="70"/>
    </location>
</feature>
<evidence type="ECO:0000313" key="3">
    <source>
        <dbReference type="EMBL" id="MFC3688386.1"/>
    </source>
</evidence>
<keyword evidence="2" id="KW-0812">Transmembrane</keyword>
<evidence type="ECO:0000313" key="4">
    <source>
        <dbReference type="Proteomes" id="UP001595685"/>
    </source>
</evidence>
<accession>A0ABV7WH63</accession>
<keyword evidence="4" id="KW-1185">Reference proteome</keyword>
<comment type="caution">
    <text evidence="3">The sequence shown here is derived from an EMBL/GenBank/DDBJ whole genome shotgun (WGS) entry which is preliminary data.</text>
</comment>